<evidence type="ECO:0000313" key="12">
    <source>
        <dbReference type="RefSeq" id="XP_019627574.1"/>
    </source>
</evidence>
<dbReference type="GeneID" id="109472319"/>
<evidence type="ECO:0000256" key="6">
    <source>
        <dbReference type="ARBA" id="ARBA00023180"/>
    </source>
</evidence>
<name>A0A6P4Z0U4_BRABE</name>
<dbReference type="RefSeq" id="XP_019627574.1">
    <property type="nucleotide sequence ID" value="XM_019772015.1"/>
</dbReference>
<dbReference type="Pfam" id="PF01284">
    <property type="entry name" value="MARVEL"/>
    <property type="match status" value="1"/>
</dbReference>
<feature type="domain" description="MARVEL" evidence="10">
    <location>
        <begin position="42"/>
        <end position="253"/>
    </location>
</feature>
<accession>A0A6P4Z0U4</accession>
<protein>
    <submittedName>
        <fullName evidence="12">Synaptoporin-like isoform X1</fullName>
    </submittedName>
</protein>
<feature type="transmembrane region" description="Helical" evidence="9">
    <location>
        <begin position="48"/>
        <end position="67"/>
    </location>
</feature>
<comment type="subcellular location">
    <subcellularLocation>
        <location evidence="1">Membrane</location>
        <topology evidence="1">Multi-pass membrane protein</topology>
    </subcellularLocation>
</comment>
<feature type="transmembrane region" description="Helical" evidence="9">
    <location>
        <begin position="161"/>
        <end position="184"/>
    </location>
</feature>
<feature type="region of interest" description="Disordered" evidence="8">
    <location>
        <begin position="260"/>
        <end position="288"/>
    </location>
</feature>
<evidence type="ECO:0000256" key="5">
    <source>
        <dbReference type="ARBA" id="ARBA00023136"/>
    </source>
</evidence>
<proteinExistence type="inferred from homology"/>
<dbReference type="InterPro" id="IPR008253">
    <property type="entry name" value="Marvel"/>
</dbReference>
<evidence type="ECO:0000256" key="8">
    <source>
        <dbReference type="SAM" id="MobiDB-lite"/>
    </source>
</evidence>
<keyword evidence="11" id="KW-1185">Reference proteome</keyword>
<keyword evidence="6" id="KW-0325">Glycoprotein</keyword>
<dbReference type="Proteomes" id="UP000515135">
    <property type="component" value="Unplaced"/>
</dbReference>
<keyword evidence="3 7" id="KW-0812">Transmembrane</keyword>
<feature type="transmembrane region" description="Helical" evidence="9">
    <location>
        <begin position="127"/>
        <end position="149"/>
    </location>
</feature>
<keyword evidence="4 9" id="KW-1133">Transmembrane helix</keyword>
<sequence length="288" mass="31475">MDPAEASSMINQGAGTPGSPVGLAQPQVSSVQTMMTNSNMRVVKEPRGFLKLLQFIFAIFAFATASGGGSNFQFSVKCNDTDPGKLVDVFYSYPYKLEDVPVVSKFCENTTQTVYPLVGNENSSAEYFVTIGVFAFLYSLVALTIYVFVEGQFGDKNLWSKADLFITTAFAIFWFTSSSAWAAAVADIKWSTYAPNVYTHGDIVQLCSKKPDIVCTNGGQNSSYANLNVSILFGFLNFILWAGNIWFTYKETPWHAQRNEPAEKKYPSPALGTPTGMEGGTLSSPSQI</sequence>
<dbReference type="GO" id="GO:0030672">
    <property type="term" value="C:synaptic vesicle membrane"/>
    <property type="evidence" value="ECO:0007669"/>
    <property type="project" value="TreeGrafter"/>
</dbReference>
<evidence type="ECO:0000256" key="9">
    <source>
        <dbReference type="SAM" id="Phobius"/>
    </source>
</evidence>
<evidence type="ECO:0000313" key="11">
    <source>
        <dbReference type="Proteomes" id="UP000515135"/>
    </source>
</evidence>
<organism evidence="11 12">
    <name type="scientific">Branchiostoma belcheri</name>
    <name type="common">Amphioxus</name>
    <dbReference type="NCBI Taxonomy" id="7741"/>
    <lineage>
        <taxon>Eukaryota</taxon>
        <taxon>Metazoa</taxon>
        <taxon>Chordata</taxon>
        <taxon>Cephalochordata</taxon>
        <taxon>Leptocardii</taxon>
        <taxon>Amphioxiformes</taxon>
        <taxon>Branchiostomatidae</taxon>
        <taxon>Branchiostoma</taxon>
    </lineage>
</organism>
<reference evidence="12" key="1">
    <citation type="submission" date="2025-08" db="UniProtKB">
        <authorList>
            <consortium name="RefSeq"/>
        </authorList>
    </citation>
    <scope>IDENTIFICATION</scope>
    <source>
        <tissue evidence="12">Gonad</tissue>
    </source>
</reference>
<evidence type="ECO:0000256" key="1">
    <source>
        <dbReference type="ARBA" id="ARBA00004141"/>
    </source>
</evidence>
<dbReference type="OrthoDB" id="10006326at2759"/>
<evidence type="ECO:0000256" key="4">
    <source>
        <dbReference type="ARBA" id="ARBA00022989"/>
    </source>
</evidence>
<dbReference type="InterPro" id="IPR001285">
    <property type="entry name" value="Synaptophysin/porin"/>
</dbReference>
<evidence type="ECO:0000256" key="2">
    <source>
        <dbReference type="ARBA" id="ARBA00006476"/>
    </source>
</evidence>
<feature type="region of interest" description="Disordered" evidence="8">
    <location>
        <begin position="1"/>
        <end position="23"/>
    </location>
</feature>
<gene>
    <name evidence="12" type="primary">LOC109472319</name>
</gene>
<dbReference type="PRINTS" id="PR00220">
    <property type="entry name" value="SYNAPTOPHYSN"/>
</dbReference>
<feature type="transmembrane region" description="Helical" evidence="9">
    <location>
        <begin position="229"/>
        <end position="249"/>
    </location>
</feature>
<dbReference type="PANTHER" id="PTHR10306:SF17">
    <property type="entry name" value="MARVEL DOMAIN-CONTAINING PROTEIN"/>
    <property type="match status" value="1"/>
</dbReference>
<comment type="similarity">
    <text evidence="2">Belongs to the synaptophysin/synaptobrevin family.</text>
</comment>
<dbReference type="PANTHER" id="PTHR10306">
    <property type="entry name" value="SYNAPTOPHYSIN"/>
    <property type="match status" value="1"/>
</dbReference>
<dbReference type="AlphaFoldDB" id="A0A6P4Z0U4"/>
<evidence type="ECO:0000256" key="3">
    <source>
        <dbReference type="ARBA" id="ARBA00022692"/>
    </source>
</evidence>
<dbReference type="KEGG" id="bbel:109472319"/>
<evidence type="ECO:0000259" key="10">
    <source>
        <dbReference type="PROSITE" id="PS51225"/>
    </source>
</evidence>
<evidence type="ECO:0000256" key="7">
    <source>
        <dbReference type="PROSITE-ProRule" id="PRU00581"/>
    </source>
</evidence>
<dbReference type="PROSITE" id="PS51225">
    <property type="entry name" value="MARVEL"/>
    <property type="match status" value="1"/>
</dbReference>
<keyword evidence="5 7" id="KW-0472">Membrane</keyword>